<dbReference type="InterPro" id="IPR036884">
    <property type="entry name" value="2Fe-2S-bd_dom_sf"/>
</dbReference>
<dbReference type="InterPro" id="IPR002888">
    <property type="entry name" value="2Fe-2S-bd"/>
</dbReference>
<dbReference type="GO" id="GO:0051536">
    <property type="term" value="F:iron-sulfur cluster binding"/>
    <property type="evidence" value="ECO:0007669"/>
    <property type="project" value="InterPro"/>
</dbReference>
<dbReference type="InterPro" id="IPR016208">
    <property type="entry name" value="Ald_Oxase/xanthine_DH-like"/>
</dbReference>
<dbReference type="PANTHER" id="PTHR11908:SF132">
    <property type="entry name" value="ALDEHYDE OXIDASE 1-RELATED"/>
    <property type="match status" value="1"/>
</dbReference>
<dbReference type="Gene3D" id="3.30.365.10">
    <property type="entry name" value="Aldehyde oxidase/xanthine dehydrogenase, molybdopterin binding domain"/>
    <property type="match status" value="2"/>
</dbReference>
<dbReference type="SUPFAM" id="SSF54665">
    <property type="entry name" value="CO dehydrogenase molybdoprotein N-domain-like"/>
    <property type="match status" value="1"/>
</dbReference>
<dbReference type="InterPro" id="IPR001041">
    <property type="entry name" value="2Fe-2S_ferredoxin-type"/>
</dbReference>
<evidence type="ECO:0000256" key="1">
    <source>
        <dbReference type="ARBA" id="ARBA00022505"/>
    </source>
</evidence>
<dbReference type="Pfam" id="PF01315">
    <property type="entry name" value="Ald_Xan_dh_C"/>
    <property type="match status" value="1"/>
</dbReference>
<evidence type="ECO:0000256" key="3">
    <source>
        <dbReference type="SAM" id="MobiDB-lite"/>
    </source>
</evidence>
<protein>
    <recommendedName>
        <fullName evidence="4">2Fe-2S ferredoxin-type domain-containing protein</fullName>
    </recommendedName>
</protein>
<dbReference type="SUPFAM" id="SSF54292">
    <property type="entry name" value="2Fe-2S ferredoxin-like"/>
    <property type="match status" value="1"/>
</dbReference>
<dbReference type="PANTHER" id="PTHR11908">
    <property type="entry name" value="XANTHINE DEHYDROGENASE"/>
    <property type="match status" value="1"/>
</dbReference>
<gene>
    <name evidence="5" type="ORF">CSA55_04770</name>
</gene>
<dbReference type="Gene3D" id="1.10.150.120">
    <property type="entry name" value="[2Fe-2S]-binding domain"/>
    <property type="match status" value="1"/>
</dbReference>
<reference evidence="5 6" key="1">
    <citation type="submission" date="2017-10" db="EMBL/GenBank/DDBJ databases">
        <title>Novel microbial diversity and functional potential in the marine mammal oral microbiome.</title>
        <authorList>
            <person name="Dudek N.K."/>
            <person name="Sun C.L."/>
            <person name="Burstein D."/>
            <person name="Kantor R.S."/>
            <person name="Aliaga Goltsman D.S."/>
            <person name="Bik E.M."/>
            <person name="Thomas B.C."/>
            <person name="Banfield J.F."/>
            <person name="Relman D.A."/>
        </authorList>
    </citation>
    <scope>NUCLEOTIDE SEQUENCE [LARGE SCALE GENOMIC DNA]</scope>
    <source>
        <strain evidence="5">DOLJORAL78_61_10</strain>
    </source>
</reference>
<name>A0A2G6K855_9ACTN</name>
<evidence type="ECO:0000313" key="5">
    <source>
        <dbReference type="EMBL" id="PIE31831.1"/>
    </source>
</evidence>
<dbReference type="InterPro" id="IPR000674">
    <property type="entry name" value="Ald_Oxase/Xan_DH_a/b"/>
</dbReference>
<feature type="region of interest" description="Disordered" evidence="3">
    <location>
        <begin position="335"/>
        <end position="408"/>
    </location>
</feature>
<evidence type="ECO:0000256" key="2">
    <source>
        <dbReference type="ARBA" id="ARBA00023002"/>
    </source>
</evidence>
<comment type="caution">
    <text evidence="5">The sequence shown here is derived from an EMBL/GenBank/DDBJ whole genome shotgun (WGS) entry which is preliminary data.</text>
</comment>
<dbReference type="EMBL" id="PDSL01000064">
    <property type="protein sequence ID" value="PIE31831.1"/>
    <property type="molecule type" value="Genomic_DNA"/>
</dbReference>
<dbReference type="Pfam" id="PF01799">
    <property type="entry name" value="Fer2_2"/>
    <property type="match status" value="1"/>
</dbReference>
<dbReference type="GO" id="GO:0016491">
    <property type="term" value="F:oxidoreductase activity"/>
    <property type="evidence" value="ECO:0007669"/>
    <property type="project" value="UniProtKB-KW"/>
</dbReference>
<dbReference type="Gene3D" id="3.90.1170.50">
    <property type="entry name" value="Aldehyde oxidase/xanthine dehydrogenase, a/b hammerhead"/>
    <property type="match status" value="1"/>
</dbReference>
<dbReference type="SUPFAM" id="SSF47741">
    <property type="entry name" value="CO dehydrogenase ISP C-domain like"/>
    <property type="match status" value="1"/>
</dbReference>
<dbReference type="Gene3D" id="3.10.20.30">
    <property type="match status" value="1"/>
</dbReference>
<sequence length="418" mass="44795">MNGEEVTVTRQHPHLLAALREEFNMTAPKDGCSPSGQCGACTVIINGKAMTSCTQPLEKIAGAEVTTLEGVDPAEREAFANAFAAHGGTQCGYCIPGIVMRAKAQIDAKGSNLTRKSMKPHLGAHLCRCTGYVKILDAIESVAQSAPSEPILAGEVGGKGHKYEAQSLTLGDRGYVDDIRVPGLLHATLVLTDHARATVTSIDTSKAEAHDEVVAVLTAADIPGELRVGIIYKDWPVMIPIGGTTSFAGDVIAVVVATTKEASRAAAELVTADYDVHTPVTDPVAALDESSPLAVWGTDSNQLSLSSYTRGEDVSKVLAESACLFRWPRGVGRPQPDRLDARYRQRPGHRPAGLQRRRLRRQGRHVQPGPRLAGSLDPRPTGQVHPVASPEFPDAWQAPPDHPPLPSWVRCRWPSHRT</sequence>
<dbReference type="AlphaFoldDB" id="A0A2G6K855"/>
<dbReference type="Proteomes" id="UP000230914">
    <property type="component" value="Unassembled WGS sequence"/>
</dbReference>
<keyword evidence="2" id="KW-0560">Oxidoreductase</keyword>
<proteinExistence type="predicted"/>
<evidence type="ECO:0000313" key="6">
    <source>
        <dbReference type="Proteomes" id="UP000230914"/>
    </source>
</evidence>
<feature type="domain" description="2Fe-2S ferredoxin-type" evidence="4">
    <location>
        <begin position="1"/>
        <end position="71"/>
    </location>
</feature>
<accession>A0A2G6K855</accession>
<organism evidence="5 6">
    <name type="scientific">Ilumatobacter coccineus</name>
    <dbReference type="NCBI Taxonomy" id="467094"/>
    <lineage>
        <taxon>Bacteria</taxon>
        <taxon>Bacillati</taxon>
        <taxon>Actinomycetota</taxon>
        <taxon>Acidimicrobiia</taxon>
        <taxon>Acidimicrobiales</taxon>
        <taxon>Ilumatobacteraceae</taxon>
        <taxon>Ilumatobacter</taxon>
    </lineage>
</organism>
<evidence type="ECO:0000259" key="4">
    <source>
        <dbReference type="PROSITE" id="PS51085"/>
    </source>
</evidence>
<dbReference type="GO" id="GO:0005506">
    <property type="term" value="F:iron ion binding"/>
    <property type="evidence" value="ECO:0007669"/>
    <property type="project" value="InterPro"/>
</dbReference>
<dbReference type="PROSITE" id="PS51085">
    <property type="entry name" value="2FE2S_FER_2"/>
    <property type="match status" value="1"/>
</dbReference>
<feature type="compositionally biased region" description="Basic residues" evidence="3">
    <location>
        <begin position="344"/>
        <end position="364"/>
    </location>
</feature>
<dbReference type="SMART" id="SM01008">
    <property type="entry name" value="Ald_Xan_dh_C"/>
    <property type="match status" value="1"/>
</dbReference>
<keyword evidence="1" id="KW-0500">Molybdenum</keyword>
<dbReference type="InterPro" id="IPR036856">
    <property type="entry name" value="Ald_Oxase/Xan_DH_a/b_sf"/>
</dbReference>
<dbReference type="InterPro" id="IPR012675">
    <property type="entry name" value="Beta-grasp_dom_sf"/>
</dbReference>
<dbReference type="InterPro" id="IPR036010">
    <property type="entry name" value="2Fe-2S_ferredoxin-like_sf"/>
</dbReference>